<dbReference type="VEuPathDB" id="FungiDB:BDV34DRAFT_220172"/>
<evidence type="ECO:0000313" key="1">
    <source>
        <dbReference type="EMBL" id="KAB8210999.1"/>
    </source>
</evidence>
<gene>
    <name evidence="1" type="ORF">BDV34DRAFT_220172</name>
</gene>
<proteinExistence type="predicted"/>
<organism evidence="1 2">
    <name type="scientific">Aspergillus parasiticus</name>
    <dbReference type="NCBI Taxonomy" id="5067"/>
    <lineage>
        <taxon>Eukaryota</taxon>
        <taxon>Fungi</taxon>
        <taxon>Dikarya</taxon>
        <taxon>Ascomycota</taxon>
        <taxon>Pezizomycotina</taxon>
        <taxon>Eurotiomycetes</taxon>
        <taxon>Eurotiomycetidae</taxon>
        <taxon>Eurotiales</taxon>
        <taxon>Aspergillaceae</taxon>
        <taxon>Aspergillus</taxon>
        <taxon>Aspergillus subgen. Circumdati</taxon>
    </lineage>
</organism>
<dbReference type="EMBL" id="ML734940">
    <property type="protein sequence ID" value="KAB8210999.1"/>
    <property type="molecule type" value="Genomic_DNA"/>
</dbReference>
<dbReference type="Proteomes" id="UP000326532">
    <property type="component" value="Unassembled WGS sequence"/>
</dbReference>
<reference evidence="1 2" key="1">
    <citation type="submission" date="2019-04" db="EMBL/GenBank/DDBJ databases">
        <title>Fungal friends and foes A comparative genomics study of 23 Aspergillus species from section Flavi.</title>
        <authorList>
            <consortium name="DOE Joint Genome Institute"/>
            <person name="Kjaerbolling I."/>
            <person name="Vesth T.C."/>
            <person name="Frisvad J.C."/>
            <person name="Nybo J.L."/>
            <person name="Theobald S."/>
            <person name="Kildgaard S."/>
            <person name="Petersen T.I."/>
            <person name="Kuo A."/>
            <person name="Sato A."/>
            <person name="Lyhne E.K."/>
            <person name="Kogle M.E."/>
            <person name="Wiebenga A."/>
            <person name="Kun R.S."/>
            <person name="Lubbers R.J."/>
            <person name="Makela M.R."/>
            <person name="Barry K."/>
            <person name="Chovatia M."/>
            <person name="Clum A."/>
            <person name="Daum C."/>
            <person name="Haridas S."/>
            <person name="He G."/>
            <person name="LaButti K."/>
            <person name="Lipzen A."/>
            <person name="Mondo S."/>
            <person name="Pangilinan J."/>
            <person name="Riley R."/>
            <person name="Salamov A."/>
            <person name="Simmons B.A."/>
            <person name="Magnuson J.K."/>
            <person name="Henrissat B."/>
            <person name="Mortensen U.H."/>
            <person name="Larsen T.O."/>
            <person name="De vries R.P."/>
            <person name="Grigoriev I.V."/>
            <person name="Machida M."/>
            <person name="Baker S.E."/>
            <person name="Andersen M.R."/>
        </authorList>
    </citation>
    <scope>NUCLEOTIDE SEQUENCE [LARGE SCALE GENOMIC DNA]</scope>
    <source>
        <strain evidence="1 2">CBS 117618</strain>
    </source>
</reference>
<accession>A0A5N6E0W8</accession>
<name>A0A5N6E0W8_ASPPA</name>
<dbReference type="AlphaFoldDB" id="A0A5N6E0W8"/>
<evidence type="ECO:0000313" key="2">
    <source>
        <dbReference type="Proteomes" id="UP000326532"/>
    </source>
</evidence>
<protein>
    <submittedName>
        <fullName evidence="1">Uncharacterized protein</fullName>
    </submittedName>
</protein>
<sequence length="285" mass="32872">MRAGTKRTLAECLDTDDSYSEMVHDDMWTRNSARIGHASARLDMLETRIESIWAILRDHERRIEVTSRKIEITPRKIEMTNRKIEIANRETANRENQERISDLHDMINRVGQQKIMESAVGCSHIRNRFISTFRRDILRDATSKDREIIGQGNLVADKGNLWADAKLYDREGFVTENGKQFSPRDDYHVFKQLYGVAPSFAVIIDYTPTILVLEKHATIVSSAHLQTTDNFKEQFNAFISALKDSDYASGYLVPDSPHLKGLLFAYRAFWDAVRTEVSRRETTDL</sequence>
<keyword evidence="2" id="KW-1185">Reference proteome</keyword>